<reference evidence="17 18" key="1">
    <citation type="submission" date="2013-03" db="EMBL/GenBank/DDBJ databases">
        <title>The Genome Sequence of Enterococcus sulfureus ATCC_49903 (PacBio/Illumina hybrid assembly).</title>
        <authorList>
            <consortium name="The Broad Institute Genomics Platform"/>
            <consortium name="The Broad Institute Genome Sequencing Center for Infectious Disease"/>
            <person name="Earl A."/>
            <person name="Russ C."/>
            <person name="Gilmore M."/>
            <person name="Surin D."/>
            <person name="Walker B."/>
            <person name="Young S."/>
            <person name="Zeng Q."/>
            <person name="Gargeya S."/>
            <person name="Fitzgerald M."/>
            <person name="Haas B."/>
            <person name="Abouelleil A."/>
            <person name="Allen A.W."/>
            <person name="Alvarado L."/>
            <person name="Arachchi H.M."/>
            <person name="Berlin A.M."/>
            <person name="Chapman S.B."/>
            <person name="Gainer-Dewar J."/>
            <person name="Goldberg J."/>
            <person name="Griggs A."/>
            <person name="Gujja S."/>
            <person name="Hansen M."/>
            <person name="Howarth C."/>
            <person name="Imamovic A."/>
            <person name="Ireland A."/>
            <person name="Larimer J."/>
            <person name="McCowan C."/>
            <person name="Murphy C."/>
            <person name="Pearson M."/>
            <person name="Poon T.W."/>
            <person name="Priest M."/>
            <person name="Roberts A."/>
            <person name="Saif S."/>
            <person name="Shea T."/>
            <person name="Sisk P."/>
            <person name="Sykes S."/>
            <person name="Wortman J."/>
            <person name="Nusbaum C."/>
            <person name="Birren B."/>
        </authorList>
    </citation>
    <scope>NUCLEOTIDE SEQUENCE [LARGE SCALE GENOMIC DNA]</scope>
    <source>
        <strain evidence="17 18">ATCC 49903</strain>
    </source>
</reference>
<dbReference type="GO" id="GO:0009098">
    <property type="term" value="P:L-leucine biosynthetic process"/>
    <property type="evidence" value="ECO:0007669"/>
    <property type="project" value="UniProtKB-UniRule"/>
</dbReference>
<keyword evidence="9 14" id="KW-0460">Magnesium</keyword>
<comment type="subunit">
    <text evidence="5 14 15">Homodimer.</text>
</comment>
<feature type="domain" description="Isopropylmalate dehydrogenase-like" evidence="16">
    <location>
        <begin position="2"/>
        <end position="338"/>
    </location>
</feature>
<keyword evidence="8 14" id="KW-0479">Metal-binding</keyword>
<feature type="binding site" evidence="14">
    <location>
        <position position="102"/>
    </location>
    <ligand>
        <name>substrate</name>
    </ligand>
</feature>
<feature type="site" description="Important for catalysis" evidence="14">
    <location>
        <position position="183"/>
    </location>
</feature>
<evidence type="ECO:0000256" key="11">
    <source>
        <dbReference type="ARBA" id="ARBA00023027"/>
    </source>
</evidence>
<comment type="function">
    <text evidence="14 15">Catalyzes the oxidation of 3-carboxy-2-hydroxy-4-methylpentanoate (3-isopropylmalate) to 3-carboxy-4-methyl-2-oxopentanoate. The product decarboxylates to 4-methyl-2 oxopentanoate.</text>
</comment>
<evidence type="ECO:0000256" key="7">
    <source>
        <dbReference type="ARBA" id="ARBA00022605"/>
    </source>
</evidence>
<evidence type="ECO:0000256" key="3">
    <source>
        <dbReference type="ARBA" id="ARBA00004762"/>
    </source>
</evidence>
<dbReference type="EMBL" id="ASWO01000001">
    <property type="protein sequence ID" value="EOT87074.1"/>
    <property type="molecule type" value="Genomic_DNA"/>
</dbReference>
<dbReference type="InterPro" id="IPR019818">
    <property type="entry name" value="IsoCit/isopropylmalate_DH_CS"/>
</dbReference>
<evidence type="ECO:0000256" key="12">
    <source>
        <dbReference type="ARBA" id="ARBA00023211"/>
    </source>
</evidence>
<accession>S0P0I4</accession>
<dbReference type="GO" id="GO:0003862">
    <property type="term" value="F:3-isopropylmalate dehydrogenase activity"/>
    <property type="evidence" value="ECO:0007669"/>
    <property type="project" value="UniProtKB-UniRule"/>
</dbReference>
<dbReference type="OrthoDB" id="9806254at2"/>
<comment type="cofactor">
    <cofactor evidence="2">
        <name>Mn(2+)</name>
        <dbReference type="ChEBI" id="CHEBI:29035"/>
    </cofactor>
</comment>
<organism evidence="17 18">
    <name type="scientific">Enterococcus sulfureus ATCC 49903</name>
    <dbReference type="NCBI Taxonomy" id="1140003"/>
    <lineage>
        <taxon>Bacteria</taxon>
        <taxon>Bacillati</taxon>
        <taxon>Bacillota</taxon>
        <taxon>Bacilli</taxon>
        <taxon>Lactobacillales</taxon>
        <taxon>Enterococcaceae</taxon>
        <taxon>Enterococcus</taxon>
    </lineage>
</organism>
<dbReference type="GO" id="GO:0000287">
    <property type="term" value="F:magnesium ion binding"/>
    <property type="evidence" value="ECO:0007669"/>
    <property type="project" value="InterPro"/>
</dbReference>
<protein>
    <recommendedName>
        <fullName evidence="14">3-isopropylmalate dehydrogenase</fullName>
        <ecNumber evidence="14">1.1.1.85</ecNumber>
    </recommendedName>
    <alternativeName>
        <fullName evidence="14">3-IPM-DH</fullName>
    </alternativeName>
    <alternativeName>
        <fullName evidence="14">Beta-IPM dehydrogenase</fullName>
        <shortName evidence="14">IMDH</shortName>
    </alternativeName>
</protein>
<feature type="binding site" evidence="14">
    <location>
        <position position="243"/>
    </location>
    <ligand>
        <name>Mg(2+)</name>
        <dbReference type="ChEBI" id="CHEBI:18420"/>
    </ligand>
</feature>
<dbReference type="Proteomes" id="UP000015961">
    <property type="component" value="Unassembled WGS sequence"/>
</dbReference>
<comment type="similarity">
    <text evidence="4 14">Belongs to the isocitrate and isopropylmalate dehydrogenases family. LeuB type 1 subfamily.</text>
</comment>
<feature type="binding site" evidence="14">
    <location>
        <position position="130"/>
    </location>
    <ligand>
        <name>substrate</name>
    </ligand>
</feature>
<sequence>MKVVTLAGDGIGPEIMQQAIRVLEYIVDTHGLSLTHHAYAFGGAAIEAKGMPLPKETLQACQEADAVLLAAIGGPKWQDATQTPEQGLLALRKSLSLFANIRPVKVSEQLVDFSPLKASIVKGTDLVVVRELTSGVYFGTPSYQKEQEAVDTNYYHVDEIKRIVRYAFELAKIRRQKVCAVDKANVLATSRLWRKVVAEIALEYPECEVTYQYVDSAAMEVIKNPTRFDVIVTENLFGDILSDETSVLPGSLGVLPSASHGTGVSLYEPIHGSAPDIAGLNQANPISMILSVAMMLRESFGQQEIATRLEYACDQALATCRTPDLAGKATTTEVTDAVLAAYKKENVYANTI</sequence>
<feature type="binding site" evidence="14">
    <location>
        <begin position="272"/>
        <end position="284"/>
    </location>
    <ligand>
        <name>NAD(+)</name>
        <dbReference type="ChEBI" id="CHEBI:57540"/>
    </ligand>
</feature>
<keyword evidence="12 14" id="KW-0464">Manganese</keyword>
<evidence type="ECO:0000313" key="17">
    <source>
        <dbReference type="EMBL" id="EOT87074.1"/>
    </source>
</evidence>
<dbReference type="PATRIC" id="fig|1140003.3.peg.128"/>
<evidence type="ECO:0000256" key="15">
    <source>
        <dbReference type="RuleBase" id="RU004445"/>
    </source>
</evidence>
<feature type="binding site" evidence="14">
    <location>
        <position position="92"/>
    </location>
    <ligand>
        <name>substrate</name>
    </ligand>
</feature>
<comment type="cofactor">
    <cofactor evidence="14 15">
        <name>Mg(2+)</name>
        <dbReference type="ChEBI" id="CHEBI:18420"/>
    </cofactor>
    <cofactor evidence="14 15">
        <name>Mn(2+)</name>
        <dbReference type="ChEBI" id="CHEBI:29035"/>
    </cofactor>
    <text evidence="14 15">Binds 1 Mg(2+) or Mn(2+) ion per subunit.</text>
</comment>
<dbReference type="SUPFAM" id="SSF53659">
    <property type="entry name" value="Isocitrate/Isopropylmalate dehydrogenase-like"/>
    <property type="match status" value="1"/>
</dbReference>
<evidence type="ECO:0000259" key="16">
    <source>
        <dbReference type="SMART" id="SM01329"/>
    </source>
</evidence>
<dbReference type="NCBIfam" id="TIGR00169">
    <property type="entry name" value="leuB"/>
    <property type="match status" value="1"/>
</dbReference>
<dbReference type="GO" id="GO:0005829">
    <property type="term" value="C:cytosol"/>
    <property type="evidence" value="ECO:0007669"/>
    <property type="project" value="TreeGrafter"/>
</dbReference>
<evidence type="ECO:0000256" key="4">
    <source>
        <dbReference type="ARBA" id="ARBA00008319"/>
    </source>
</evidence>
<feature type="binding site" evidence="14">
    <location>
        <position position="215"/>
    </location>
    <ligand>
        <name>Mg(2+)</name>
        <dbReference type="ChEBI" id="CHEBI:18420"/>
    </ligand>
</feature>
<dbReference type="UniPathway" id="UPA00048">
    <property type="reaction ID" value="UER00072"/>
</dbReference>
<dbReference type="STRING" id="1140003.OMY_00130"/>
<dbReference type="PANTHER" id="PTHR42979:SF1">
    <property type="entry name" value="3-ISOPROPYLMALATE DEHYDROGENASE"/>
    <property type="match status" value="1"/>
</dbReference>
<dbReference type="PANTHER" id="PTHR42979">
    <property type="entry name" value="3-ISOPROPYLMALATE DEHYDROGENASE"/>
    <property type="match status" value="1"/>
</dbReference>
<comment type="subcellular location">
    <subcellularLocation>
        <location evidence="14">Cytoplasm</location>
    </subcellularLocation>
</comment>
<proteinExistence type="inferred from homology"/>
<dbReference type="FunFam" id="3.40.718.10:FF:000006">
    <property type="entry name" value="3-isopropylmalate dehydrogenase"/>
    <property type="match status" value="1"/>
</dbReference>
<evidence type="ECO:0000313" key="18">
    <source>
        <dbReference type="Proteomes" id="UP000015961"/>
    </source>
</evidence>
<keyword evidence="10 14" id="KW-0560">Oxidoreductase</keyword>
<evidence type="ECO:0000256" key="5">
    <source>
        <dbReference type="ARBA" id="ARBA00011738"/>
    </source>
</evidence>
<keyword evidence="6 14" id="KW-0432">Leucine biosynthesis</keyword>
<dbReference type="Pfam" id="PF00180">
    <property type="entry name" value="Iso_dh"/>
    <property type="match status" value="1"/>
</dbReference>
<comment type="caution">
    <text evidence="17">The sequence shown here is derived from an EMBL/GenBank/DDBJ whole genome shotgun (WGS) entry which is preliminary data.</text>
</comment>
<evidence type="ECO:0000256" key="13">
    <source>
        <dbReference type="ARBA" id="ARBA00023304"/>
    </source>
</evidence>
<feature type="binding site" evidence="14">
    <location>
        <position position="215"/>
    </location>
    <ligand>
        <name>substrate</name>
    </ligand>
</feature>
<evidence type="ECO:0000256" key="1">
    <source>
        <dbReference type="ARBA" id="ARBA00000624"/>
    </source>
</evidence>
<evidence type="ECO:0000256" key="6">
    <source>
        <dbReference type="ARBA" id="ARBA00022430"/>
    </source>
</evidence>
<dbReference type="AlphaFoldDB" id="S0P0I4"/>
<feature type="binding site" evidence="14">
    <location>
        <position position="239"/>
    </location>
    <ligand>
        <name>Mg(2+)</name>
        <dbReference type="ChEBI" id="CHEBI:18420"/>
    </ligand>
</feature>
<keyword evidence="7 14" id="KW-0028">Amino-acid biosynthesis</keyword>
<dbReference type="EC" id="1.1.1.85" evidence="14"/>
<evidence type="ECO:0000256" key="8">
    <source>
        <dbReference type="ARBA" id="ARBA00022723"/>
    </source>
</evidence>
<dbReference type="RefSeq" id="WP_016184622.1">
    <property type="nucleotide sequence ID" value="NZ_ASWO01000001.1"/>
</dbReference>
<keyword evidence="13 14" id="KW-0100">Branched-chain amino acid biosynthesis</keyword>
<dbReference type="Gene3D" id="3.40.718.10">
    <property type="entry name" value="Isopropylmalate Dehydrogenase"/>
    <property type="match status" value="1"/>
</dbReference>
<evidence type="ECO:0000256" key="14">
    <source>
        <dbReference type="HAMAP-Rule" id="MF_01033"/>
    </source>
</evidence>
<dbReference type="SMART" id="SM01329">
    <property type="entry name" value="Iso_dh"/>
    <property type="match status" value="1"/>
</dbReference>
<feature type="site" description="Important for catalysis" evidence="14">
    <location>
        <position position="137"/>
    </location>
</feature>
<dbReference type="HAMAP" id="MF_01033">
    <property type="entry name" value="LeuB_type1"/>
    <property type="match status" value="1"/>
</dbReference>
<evidence type="ECO:0000256" key="9">
    <source>
        <dbReference type="ARBA" id="ARBA00022842"/>
    </source>
</evidence>
<keyword evidence="14" id="KW-0963">Cytoplasm</keyword>
<dbReference type="PROSITE" id="PS00470">
    <property type="entry name" value="IDH_IMDH"/>
    <property type="match status" value="1"/>
</dbReference>
<gene>
    <name evidence="14" type="primary">leuB</name>
    <name evidence="17" type="ORF">I573_00129</name>
</gene>
<comment type="catalytic activity">
    <reaction evidence="1 14 15">
        <text>(2R,3S)-3-isopropylmalate + NAD(+) = 4-methyl-2-oxopentanoate + CO2 + NADH</text>
        <dbReference type="Rhea" id="RHEA:32271"/>
        <dbReference type="ChEBI" id="CHEBI:16526"/>
        <dbReference type="ChEBI" id="CHEBI:17865"/>
        <dbReference type="ChEBI" id="CHEBI:35121"/>
        <dbReference type="ChEBI" id="CHEBI:57540"/>
        <dbReference type="ChEBI" id="CHEBI:57945"/>
        <dbReference type="EC" id="1.1.1.85"/>
    </reaction>
</comment>
<dbReference type="GO" id="GO:0051287">
    <property type="term" value="F:NAD binding"/>
    <property type="evidence" value="ECO:0007669"/>
    <property type="project" value="InterPro"/>
</dbReference>
<keyword evidence="18" id="KW-1185">Reference proteome</keyword>
<dbReference type="eggNOG" id="COG0473">
    <property type="taxonomic scope" value="Bacteria"/>
</dbReference>
<evidence type="ECO:0000256" key="10">
    <source>
        <dbReference type="ARBA" id="ARBA00023002"/>
    </source>
</evidence>
<dbReference type="InterPro" id="IPR004429">
    <property type="entry name" value="Isopropylmalate_DH"/>
</dbReference>
<comment type="pathway">
    <text evidence="3 14 15">Amino-acid biosynthesis; L-leucine biosynthesis; L-leucine from 3-methyl-2-oxobutanoate: step 3/4.</text>
</comment>
<evidence type="ECO:0000256" key="2">
    <source>
        <dbReference type="ARBA" id="ARBA00001936"/>
    </source>
</evidence>
<comment type="caution">
    <text evidence="14">Lacks conserved residue(s) required for the propagation of feature annotation.</text>
</comment>
<keyword evidence="11 14" id="KW-0520">NAD</keyword>
<name>S0P0I4_9ENTE</name>
<dbReference type="InterPro" id="IPR024084">
    <property type="entry name" value="IsoPropMal-DH-like_dom"/>
</dbReference>